<feature type="domain" description="Glycosyltransferase 2-like" evidence="1">
    <location>
        <begin position="3"/>
        <end position="115"/>
    </location>
</feature>
<gene>
    <name evidence="2" type="ORF">GcLGCM259_1191</name>
</gene>
<dbReference type="InterPro" id="IPR001173">
    <property type="entry name" value="Glyco_trans_2-like"/>
</dbReference>
<dbReference type="SUPFAM" id="SSF53448">
    <property type="entry name" value="Nucleotide-diphospho-sugar transferases"/>
    <property type="match status" value="1"/>
</dbReference>
<keyword evidence="3" id="KW-1185">Reference proteome</keyword>
<accession>A0A5B7WSU1</accession>
<protein>
    <recommendedName>
        <fullName evidence="1">Glycosyltransferase 2-like domain-containing protein</fullName>
    </recommendedName>
</protein>
<dbReference type="Gene3D" id="3.40.50.2000">
    <property type="entry name" value="Glycogen Phosphorylase B"/>
    <property type="match status" value="1"/>
</dbReference>
<evidence type="ECO:0000313" key="2">
    <source>
        <dbReference type="EMBL" id="QCY46932.1"/>
    </source>
</evidence>
<dbReference type="Proteomes" id="UP000307000">
    <property type="component" value="Chromosome"/>
</dbReference>
<name>A0A5B7WSU1_9MICC</name>
<dbReference type="CDD" id="cd00761">
    <property type="entry name" value="Glyco_tranf_GTA_type"/>
    <property type="match status" value="1"/>
</dbReference>
<evidence type="ECO:0000313" key="3">
    <source>
        <dbReference type="Proteomes" id="UP000307000"/>
    </source>
</evidence>
<organism evidence="2 3">
    <name type="scientific">Glutamicibacter creatinolyticus</name>
    <dbReference type="NCBI Taxonomy" id="162496"/>
    <lineage>
        <taxon>Bacteria</taxon>
        <taxon>Bacillati</taxon>
        <taxon>Actinomycetota</taxon>
        <taxon>Actinomycetes</taxon>
        <taxon>Micrococcales</taxon>
        <taxon>Micrococcaceae</taxon>
        <taxon>Glutamicibacter</taxon>
    </lineage>
</organism>
<dbReference type="RefSeq" id="WP_138926071.1">
    <property type="nucleotide sequence ID" value="NZ_CP034412.1"/>
</dbReference>
<reference evidence="2 3" key="1">
    <citation type="submission" date="2018-12" db="EMBL/GenBank/DDBJ databases">
        <title>Complete Genome Sequence of Glutamicibacter creatinolyticus strain LGCM259,isolated from an abscess of a 12-year-old mare in Italy.</title>
        <authorList>
            <person name="Santos R.G."/>
            <person name="Silva A.L."/>
            <person name="Seyffert N."/>
            <person name="Castro T.L.P."/>
            <person name="Attili A.R."/>
            <person name="Rifici C."/>
            <person name="Mazzullo G."/>
            <person name="Brenig B."/>
            <person name="Venanzi F."/>
            <person name="Azevedo V."/>
        </authorList>
    </citation>
    <scope>NUCLEOTIDE SEQUENCE [LARGE SCALE GENOMIC DNA]</scope>
    <source>
        <strain evidence="2 3">LGCM 259</strain>
    </source>
</reference>
<evidence type="ECO:0000259" key="1">
    <source>
        <dbReference type="Pfam" id="PF00535"/>
    </source>
</evidence>
<dbReference type="InterPro" id="IPR029044">
    <property type="entry name" value="Nucleotide-diphossugar_trans"/>
</dbReference>
<dbReference type="AlphaFoldDB" id="A0A5B7WSU1"/>
<dbReference type="KEGG" id="gcr:GcLGCM259_1191"/>
<dbReference type="Gene3D" id="3.90.550.10">
    <property type="entry name" value="Spore Coat Polysaccharide Biosynthesis Protein SpsA, Chain A"/>
    <property type="match status" value="1"/>
</dbReference>
<dbReference type="PANTHER" id="PTHR22916">
    <property type="entry name" value="GLYCOSYLTRANSFERASE"/>
    <property type="match status" value="1"/>
</dbReference>
<proteinExistence type="predicted"/>
<dbReference type="Pfam" id="PF00535">
    <property type="entry name" value="Glycos_transf_2"/>
    <property type="match status" value="1"/>
</dbReference>
<dbReference type="EMBL" id="CP034412">
    <property type="protein sequence ID" value="QCY46932.1"/>
    <property type="molecule type" value="Genomic_DNA"/>
</dbReference>
<sequence>MISIVIPTYNSIGKMDETLDSLRAVPEKIPHEVIFVDDQSKDNTFDELRRLCNEIENWTVYRLPENSGSAARPRNYGMERASGEYLFFLDSDDILIPSGLVNAYEHALRFDSDAVRNSLEVTAPDGSSRMSDRVPGWDKIKDPTSRLRAIAKYQSLTCSFLMRRDVVIDNGIRFMETRRIGEDITFTSEVLTRCSRIAYRDVAIRKYVKNDDDEASVTQKINSRDFRDFIEAWDDVENILGRSGVSFVKEHGHAAMDYALRQFIWFKTEDLSEEVFTFFSEFCNTYWNYISTFRFSRRLNELVLAARDGSYEQFTDASRLRLVLAGHDLKFMDDILPALKERYNVRIDKWAGHVAHDEELSRVLLDWTDYVWVEWLLGAAVWYSENVTSRHRLIVRAHRSEMSVDYGLELKLESVSRIIAIAPHSLNDFSDRFDIPYEKFALIPNAFDVESYRRDADDPENRQFCLAMIGSVPALKGLHRAIELLAKLRTVDTRYELNIFGKKYDEYAWVMKSESARKYYSTCESRIDELQLANAVHYRGWVDTKQELRNVGFALSLSDFEGMQVAPGEAFCAGGQGLFLPWRGVDACYPDEFIFDSVDSMAEYILGLRNDSTSYTRGAKYGRQFISERYDVREVMSSIVDLMDRVRA</sequence>
<dbReference type="SUPFAM" id="SSF53756">
    <property type="entry name" value="UDP-Glycosyltransferase/glycogen phosphorylase"/>
    <property type="match status" value="1"/>
</dbReference>